<feature type="domain" description="AMP-dependent synthetase/ligase" evidence="3">
    <location>
        <begin position="9"/>
        <end position="362"/>
    </location>
</feature>
<dbReference type="PATRIC" id="fig|584657.3.peg.182"/>
<dbReference type="InterPro" id="IPR045851">
    <property type="entry name" value="AMP-bd_C_sf"/>
</dbReference>
<dbReference type="Proteomes" id="UP000019494">
    <property type="component" value="Unassembled WGS sequence"/>
</dbReference>
<evidence type="ECO:0000256" key="1">
    <source>
        <dbReference type="ARBA" id="ARBA00006432"/>
    </source>
</evidence>
<dbReference type="SUPFAM" id="SSF56801">
    <property type="entry name" value="Acetyl-CoA synthetase-like"/>
    <property type="match status" value="1"/>
</dbReference>
<evidence type="ECO:0000313" key="6">
    <source>
        <dbReference type="Proteomes" id="UP000019494"/>
    </source>
</evidence>
<organism evidence="5 6">
    <name type="scientific">Intrasporangium chromatireducens Q5-1</name>
    <dbReference type="NCBI Taxonomy" id="584657"/>
    <lineage>
        <taxon>Bacteria</taxon>
        <taxon>Bacillati</taxon>
        <taxon>Actinomycetota</taxon>
        <taxon>Actinomycetes</taxon>
        <taxon>Micrococcales</taxon>
        <taxon>Intrasporangiaceae</taxon>
        <taxon>Intrasporangium</taxon>
    </lineage>
</organism>
<dbReference type="AlphaFoldDB" id="W9GND3"/>
<dbReference type="Gene3D" id="3.40.50.12780">
    <property type="entry name" value="N-terminal domain of ligase-like"/>
    <property type="match status" value="1"/>
</dbReference>
<name>W9GND3_9MICO</name>
<dbReference type="InterPro" id="IPR042099">
    <property type="entry name" value="ANL_N_sf"/>
</dbReference>
<dbReference type="InterPro" id="IPR025110">
    <property type="entry name" value="AMP-bd_C"/>
</dbReference>
<dbReference type="PANTHER" id="PTHR43201">
    <property type="entry name" value="ACYL-COA SYNTHETASE"/>
    <property type="match status" value="1"/>
</dbReference>
<dbReference type="OrthoDB" id="9803968at2"/>
<dbReference type="PROSITE" id="PS00455">
    <property type="entry name" value="AMP_BINDING"/>
    <property type="match status" value="1"/>
</dbReference>
<dbReference type="Gene3D" id="3.30.300.30">
    <property type="match status" value="1"/>
</dbReference>
<dbReference type="InterPro" id="IPR000873">
    <property type="entry name" value="AMP-dep_synth/lig_dom"/>
</dbReference>
<evidence type="ECO:0000259" key="3">
    <source>
        <dbReference type="Pfam" id="PF00501"/>
    </source>
</evidence>
<dbReference type="EMBL" id="AWQS01000004">
    <property type="protein sequence ID" value="EWT07781.1"/>
    <property type="molecule type" value="Genomic_DNA"/>
</dbReference>
<keyword evidence="6" id="KW-1185">Reference proteome</keyword>
<sequence>MQTLTSMFTSTAAAYPDRPFFVTADQSVTYAEFEQQTGELAANGLTEGQPVGILLPSGLELALTYWAAQRIGAVAIPLNPMFRAPEIAAAASLTRLQILVTDSAGRAEVGRIDGAAPDTVLVWSGPDGGPDSVEALLKRSTTSYDPASRRPDDPVCMFFTSGTTGRPKAVVQTQLGQQSALTAMFVHNRLRYGSDVVLNVMPLFNNFGASGIMNTCVFAGATMVLLSRWDVAVALDLITRHRVTMLLGTPTIYVDMCEQYDPSRHDLSQVRTAITAGAAAPPALIERFHAITGVWLSQIYGATETSGIVIVEPHQGRPRPGSIGQVVGSAVVRILDDDGKLVPVGQPGEIVISGDIMSPGYFEDPEAQDAHTLQGWRSGDIGYVDEGGYYFLVDRKKDMVICGGNNIYPAEVEAVIAGHPAVVACAVVGVPGERRGEIPVAVVVPRRGGHLGADSVTDYCRERIAAYKVPRAVYTSRALPLGPTGKVLKAELRNQVIAGLVSEATTGDGSQNGETA</sequence>
<accession>W9GND3</accession>
<dbReference type="RefSeq" id="WP_051518020.1">
    <property type="nucleotide sequence ID" value="NZ_AWQS01000004.1"/>
</dbReference>
<dbReference type="GO" id="GO:0006631">
    <property type="term" value="P:fatty acid metabolic process"/>
    <property type="evidence" value="ECO:0007669"/>
    <property type="project" value="TreeGrafter"/>
</dbReference>
<comment type="caution">
    <text evidence="5">The sequence shown here is derived from an EMBL/GenBank/DDBJ whole genome shotgun (WGS) entry which is preliminary data.</text>
</comment>
<proteinExistence type="inferred from homology"/>
<dbReference type="Pfam" id="PF00501">
    <property type="entry name" value="AMP-binding"/>
    <property type="match status" value="1"/>
</dbReference>
<dbReference type="PANTHER" id="PTHR43201:SF5">
    <property type="entry name" value="MEDIUM-CHAIN ACYL-COA LIGASE ACSF2, MITOCHONDRIAL"/>
    <property type="match status" value="1"/>
</dbReference>
<dbReference type="GO" id="GO:0031956">
    <property type="term" value="F:medium-chain fatty acid-CoA ligase activity"/>
    <property type="evidence" value="ECO:0007669"/>
    <property type="project" value="TreeGrafter"/>
</dbReference>
<evidence type="ECO:0000313" key="5">
    <source>
        <dbReference type="EMBL" id="EWT07781.1"/>
    </source>
</evidence>
<dbReference type="InterPro" id="IPR020845">
    <property type="entry name" value="AMP-binding_CS"/>
</dbReference>
<reference evidence="6" key="1">
    <citation type="submission" date="2013-08" db="EMBL/GenBank/DDBJ databases">
        <title>Intrasporangium oryzae NRRL B-24470.</title>
        <authorList>
            <person name="Liu H."/>
            <person name="Wang G."/>
        </authorList>
    </citation>
    <scope>NUCLEOTIDE SEQUENCE [LARGE SCALE GENOMIC DNA]</scope>
    <source>
        <strain evidence="6">Q5-1</strain>
    </source>
</reference>
<protein>
    <submittedName>
        <fullName evidence="5">AMP-dependent synthetase</fullName>
    </submittedName>
</protein>
<keyword evidence="2" id="KW-0436">Ligase</keyword>
<evidence type="ECO:0000256" key="2">
    <source>
        <dbReference type="ARBA" id="ARBA00022598"/>
    </source>
</evidence>
<gene>
    <name evidence="5" type="ORF">N864_22260</name>
</gene>
<dbReference type="Pfam" id="PF13193">
    <property type="entry name" value="AMP-binding_C"/>
    <property type="match status" value="1"/>
</dbReference>
<feature type="domain" description="AMP-binding enzyme C-terminal" evidence="4">
    <location>
        <begin position="411"/>
        <end position="486"/>
    </location>
</feature>
<evidence type="ECO:0000259" key="4">
    <source>
        <dbReference type="Pfam" id="PF13193"/>
    </source>
</evidence>
<comment type="similarity">
    <text evidence="1">Belongs to the ATP-dependent AMP-binding enzyme family.</text>
</comment>